<feature type="region of interest" description="Disordered" evidence="1">
    <location>
        <begin position="25"/>
        <end position="46"/>
    </location>
</feature>
<dbReference type="AlphaFoldDB" id="A0AAD5VQU4"/>
<organism evidence="2 3">
    <name type="scientific">Leucocoprinus birnbaumii</name>
    <dbReference type="NCBI Taxonomy" id="56174"/>
    <lineage>
        <taxon>Eukaryota</taxon>
        <taxon>Fungi</taxon>
        <taxon>Dikarya</taxon>
        <taxon>Basidiomycota</taxon>
        <taxon>Agaricomycotina</taxon>
        <taxon>Agaricomycetes</taxon>
        <taxon>Agaricomycetidae</taxon>
        <taxon>Agaricales</taxon>
        <taxon>Agaricineae</taxon>
        <taxon>Agaricaceae</taxon>
        <taxon>Leucocoprinus</taxon>
    </lineage>
</organism>
<evidence type="ECO:0000313" key="3">
    <source>
        <dbReference type="Proteomes" id="UP001213000"/>
    </source>
</evidence>
<comment type="caution">
    <text evidence="2">The sequence shown here is derived from an EMBL/GenBank/DDBJ whole genome shotgun (WGS) entry which is preliminary data.</text>
</comment>
<evidence type="ECO:0000256" key="1">
    <source>
        <dbReference type="SAM" id="MobiDB-lite"/>
    </source>
</evidence>
<name>A0AAD5VQU4_9AGAR</name>
<evidence type="ECO:0000313" key="2">
    <source>
        <dbReference type="EMBL" id="KAJ3567017.1"/>
    </source>
</evidence>
<gene>
    <name evidence="2" type="ORF">NP233_g6630</name>
</gene>
<proteinExistence type="predicted"/>
<keyword evidence="3" id="KW-1185">Reference proteome</keyword>
<accession>A0AAD5VQU4</accession>
<dbReference type="Proteomes" id="UP001213000">
    <property type="component" value="Unassembled WGS sequence"/>
</dbReference>
<dbReference type="EMBL" id="JANIEX010000443">
    <property type="protein sequence ID" value="KAJ3567017.1"/>
    <property type="molecule type" value="Genomic_DNA"/>
</dbReference>
<protein>
    <submittedName>
        <fullName evidence="2">Uncharacterized protein</fullName>
    </submittedName>
</protein>
<sequence length="69" mass="7830">MHANTIFYCPKELFKVPTRKKSSFNQGLKYSSTDTPTTSDALPETTSPIPMLYTNTAIIRLSVRRQTHP</sequence>
<reference evidence="2" key="1">
    <citation type="submission" date="2022-07" db="EMBL/GenBank/DDBJ databases">
        <title>Genome Sequence of Leucocoprinus birnbaumii.</title>
        <authorList>
            <person name="Buettner E."/>
        </authorList>
    </citation>
    <scope>NUCLEOTIDE SEQUENCE</scope>
    <source>
        <strain evidence="2">VT141</strain>
    </source>
</reference>